<organism evidence="1 2">
    <name type="scientific">Albugo candida</name>
    <dbReference type="NCBI Taxonomy" id="65357"/>
    <lineage>
        <taxon>Eukaryota</taxon>
        <taxon>Sar</taxon>
        <taxon>Stramenopiles</taxon>
        <taxon>Oomycota</taxon>
        <taxon>Peronosporomycetes</taxon>
        <taxon>Albuginales</taxon>
        <taxon>Albuginaceae</taxon>
        <taxon>Albugo</taxon>
    </lineage>
</organism>
<dbReference type="AlphaFoldDB" id="A0A024G9I4"/>
<gene>
    <name evidence="1" type="ORF">BN9_041670</name>
</gene>
<evidence type="ECO:0000313" key="1">
    <source>
        <dbReference type="EMBL" id="CCI43383.1"/>
    </source>
</evidence>
<sequence length="111" mass="12684">MATNRVSFFSVAMPTLHHRERLTRNRIFGSQAPIQRSLQQIPPWWIDNLLVSWSASMLRFHHEVANLLTCHLVFAFNSLCNIYRIKNNSATIILSSLIDGSSSGLLCDTRK</sequence>
<name>A0A024G9I4_9STRA</name>
<accession>A0A024G9I4</accession>
<proteinExistence type="predicted"/>
<reference evidence="1 2" key="1">
    <citation type="submission" date="2012-05" db="EMBL/GenBank/DDBJ databases">
        <title>Recombination and specialization in a pathogen metapopulation.</title>
        <authorList>
            <person name="Gardiner A."/>
            <person name="Kemen E."/>
            <person name="Schultz-Larsen T."/>
            <person name="MacLean D."/>
            <person name="Van Oosterhout C."/>
            <person name="Jones J.D.G."/>
        </authorList>
    </citation>
    <scope>NUCLEOTIDE SEQUENCE [LARGE SCALE GENOMIC DNA]</scope>
    <source>
        <strain evidence="1 2">Ac Nc2</strain>
    </source>
</reference>
<dbReference type="EMBL" id="CAIX01000048">
    <property type="protein sequence ID" value="CCI43383.1"/>
    <property type="molecule type" value="Genomic_DNA"/>
</dbReference>
<keyword evidence="2" id="KW-1185">Reference proteome</keyword>
<protein>
    <submittedName>
        <fullName evidence="1">Uncharacterized protein</fullName>
    </submittedName>
</protein>
<dbReference type="Proteomes" id="UP000053237">
    <property type="component" value="Unassembled WGS sequence"/>
</dbReference>
<comment type="caution">
    <text evidence="1">The sequence shown here is derived from an EMBL/GenBank/DDBJ whole genome shotgun (WGS) entry which is preliminary data.</text>
</comment>
<evidence type="ECO:0000313" key="2">
    <source>
        <dbReference type="Proteomes" id="UP000053237"/>
    </source>
</evidence>
<dbReference type="InParanoid" id="A0A024G9I4"/>